<dbReference type="Proteomes" id="UP000228952">
    <property type="component" value="Unassembled WGS sequence"/>
</dbReference>
<feature type="transmembrane region" description="Helical" evidence="2">
    <location>
        <begin position="40"/>
        <end position="60"/>
    </location>
</feature>
<feature type="region of interest" description="Disordered" evidence="1">
    <location>
        <begin position="1"/>
        <end position="33"/>
    </location>
</feature>
<reference evidence="4" key="1">
    <citation type="submission" date="2017-09" db="EMBL/GenBank/DDBJ databases">
        <title>Depth-based differentiation of microbial function through sediment-hosted aquifers and enrichment of novel symbionts in the deep terrestrial subsurface.</title>
        <authorList>
            <person name="Probst A.J."/>
            <person name="Ladd B."/>
            <person name="Jarett J.K."/>
            <person name="Geller-Mcgrath D.E."/>
            <person name="Sieber C.M.K."/>
            <person name="Emerson J.B."/>
            <person name="Anantharaman K."/>
            <person name="Thomas B.C."/>
            <person name="Malmstrom R."/>
            <person name="Stieglmeier M."/>
            <person name="Klingl A."/>
            <person name="Woyke T."/>
            <person name="Ryan C.M."/>
            <person name="Banfield J.F."/>
        </authorList>
    </citation>
    <scope>NUCLEOTIDE SEQUENCE [LARGE SCALE GENOMIC DNA]</scope>
</reference>
<name>A0A2M7W1D1_9BACT</name>
<sequence>MPTLPAPQSTHKLPEKTVAPVSPPMPFSSSQQPKAKDSTVAAILFIVALIILCGLIVTFVTKSANTFKLGTPVLTALPATTNAKDLKIEGTAPKNATVDVTTESNTVATKSDKDGKFSITVAPSAEGKVTYFAVARKKFLFLSFVSDRSNEISTVIDRTAPSLKLVSLPKTILKKSYTLKGTVSEPSTIVISVNKKEQTVKTNEKNGFSAAITFREGDNTVVITAKDAAGNETATSKQSTRYATGSVYVPGKTGKGTLPDSAGELTPALNTAFSRMVAIAALVLGSLGFIASANGVWLYKFAKREV</sequence>
<dbReference type="InterPro" id="IPR013783">
    <property type="entry name" value="Ig-like_fold"/>
</dbReference>
<proteinExistence type="predicted"/>
<protein>
    <recommendedName>
        <fullName evidence="5">Bacterial Ig domain-containing protein</fullName>
    </recommendedName>
</protein>
<gene>
    <name evidence="3" type="ORF">COX64_04000</name>
</gene>
<accession>A0A2M7W1D1</accession>
<organism evidence="3 4">
    <name type="scientific">Candidatus Dojkabacteria bacterium CG_4_10_14_0_2_um_filter_Dojkabacteria_WS6_41_15</name>
    <dbReference type="NCBI Taxonomy" id="2014249"/>
    <lineage>
        <taxon>Bacteria</taxon>
        <taxon>Candidatus Dojkabacteria</taxon>
    </lineage>
</organism>
<evidence type="ECO:0000313" key="3">
    <source>
        <dbReference type="EMBL" id="PJA12859.1"/>
    </source>
</evidence>
<keyword evidence="2" id="KW-0472">Membrane</keyword>
<keyword evidence="2" id="KW-0812">Transmembrane</keyword>
<keyword evidence="2" id="KW-1133">Transmembrane helix</keyword>
<feature type="compositionally biased region" description="Polar residues" evidence="1">
    <location>
        <begin position="1"/>
        <end position="11"/>
    </location>
</feature>
<dbReference type="Pfam" id="PF09136">
    <property type="entry name" value="Glucodextran_B"/>
    <property type="match status" value="1"/>
</dbReference>
<dbReference type="Gene3D" id="2.60.40.10">
    <property type="entry name" value="Immunoglobulins"/>
    <property type="match status" value="2"/>
</dbReference>
<dbReference type="EMBL" id="PFQB01000101">
    <property type="protein sequence ID" value="PJA12859.1"/>
    <property type="molecule type" value="Genomic_DNA"/>
</dbReference>
<evidence type="ECO:0000256" key="2">
    <source>
        <dbReference type="SAM" id="Phobius"/>
    </source>
</evidence>
<comment type="caution">
    <text evidence="3">The sequence shown here is derived from an EMBL/GenBank/DDBJ whole genome shotgun (WGS) entry which is preliminary data.</text>
</comment>
<evidence type="ECO:0000256" key="1">
    <source>
        <dbReference type="SAM" id="MobiDB-lite"/>
    </source>
</evidence>
<dbReference type="AlphaFoldDB" id="A0A2M7W1D1"/>
<evidence type="ECO:0000313" key="4">
    <source>
        <dbReference type="Proteomes" id="UP000228952"/>
    </source>
</evidence>
<evidence type="ECO:0008006" key="5">
    <source>
        <dbReference type="Google" id="ProtNLM"/>
    </source>
</evidence>
<feature type="transmembrane region" description="Helical" evidence="2">
    <location>
        <begin position="277"/>
        <end position="299"/>
    </location>
</feature>